<dbReference type="Proteomes" id="UP000887578">
    <property type="component" value="Unplaced"/>
</dbReference>
<dbReference type="AlphaFoldDB" id="A0A914QQL1"/>
<dbReference type="CDD" id="cd18186">
    <property type="entry name" value="BTB_POZ_ZBTB_KLHL-like"/>
    <property type="match status" value="1"/>
</dbReference>
<evidence type="ECO:0000313" key="3">
    <source>
        <dbReference type="WBParaSite" id="PDA_v2.g5731.t1"/>
    </source>
</evidence>
<proteinExistence type="predicted"/>
<dbReference type="PROSITE" id="PS50097">
    <property type="entry name" value="BTB"/>
    <property type="match status" value="1"/>
</dbReference>
<dbReference type="InterPro" id="IPR000210">
    <property type="entry name" value="BTB/POZ_dom"/>
</dbReference>
<feature type="domain" description="BTB" evidence="1">
    <location>
        <begin position="156"/>
        <end position="217"/>
    </location>
</feature>
<protein>
    <submittedName>
        <fullName evidence="3">BTB domain-containing protein</fullName>
    </submittedName>
</protein>
<dbReference type="SUPFAM" id="SSF54695">
    <property type="entry name" value="POZ domain"/>
    <property type="match status" value="1"/>
</dbReference>
<dbReference type="PANTHER" id="PTHR24413">
    <property type="entry name" value="SPECKLE-TYPE POZ PROTEIN"/>
    <property type="match status" value="1"/>
</dbReference>
<keyword evidence="2" id="KW-1185">Reference proteome</keyword>
<accession>A0A914QQL1</accession>
<evidence type="ECO:0000259" key="1">
    <source>
        <dbReference type="PROSITE" id="PS50097"/>
    </source>
</evidence>
<evidence type="ECO:0000313" key="2">
    <source>
        <dbReference type="Proteomes" id="UP000887578"/>
    </source>
</evidence>
<name>A0A914QQL1_9BILA</name>
<dbReference type="WBParaSite" id="PDA_v2.g5731.t1">
    <property type="protein sequence ID" value="PDA_v2.g5731.t1"/>
    <property type="gene ID" value="PDA_v2.g5731"/>
</dbReference>
<organism evidence="2 3">
    <name type="scientific">Panagrolaimus davidi</name>
    <dbReference type="NCBI Taxonomy" id="227884"/>
    <lineage>
        <taxon>Eukaryota</taxon>
        <taxon>Metazoa</taxon>
        <taxon>Ecdysozoa</taxon>
        <taxon>Nematoda</taxon>
        <taxon>Chromadorea</taxon>
        <taxon>Rhabditida</taxon>
        <taxon>Tylenchina</taxon>
        <taxon>Panagrolaimomorpha</taxon>
        <taxon>Panagrolaimoidea</taxon>
        <taxon>Panagrolaimidae</taxon>
        <taxon>Panagrolaimus</taxon>
    </lineage>
</organism>
<sequence>MNSTEIEIPILMRWKVSKEEIRLKLQREEILYKMVPLFPGVKYGLVIERRHQNKIFVSLSIVVEQSKYIKAKFKISFVPKNSFFRVETYERVFENFRGWGDIICTIEEFFDDGNNYFIDNFIYITLEGIVSGIKNMQTNCVHSHNLGELLYNQDDKDFEIYSTNGKCVKVHKLVISAKSPVFDRMIHSSYFKESKENKVLIKDFDCEIVEIAIKYRYRISIFEGLNISNGIKLLKFSDKYDISDLKDSMEMYLFKHKSLSNICEILIFFLMLQFCLI</sequence>
<reference evidence="3" key="1">
    <citation type="submission" date="2022-11" db="UniProtKB">
        <authorList>
            <consortium name="WormBaseParasite"/>
        </authorList>
    </citation>
    <scope>IDENTIFICATION</scope>
</reference>
<dbReference type="Gene3D" id="3.30.710.10">
    <property type="entry name" value="Potassium Channel Kv1.1, Chain A"/>
    <property type="match status" value="1"/>
</dbReference>
<dbReference type="Pfam" id="PF00651">
    <property type="entry name" value="BTB"/>
    <property type="match status" value="1"/>
</dbReference>
<dbReference type="InterPro" id="IPR011333">
    <property type="entry name" value="SKP1/BTB/POZ_sf"/>
</dbReference>
<dbReference type="SMART" id="SM00225">
    <property type="entry name" value="BTB"/>
    <property type="match status" value="1"/>
</dbReference>